<keyword evidence="13" id="KW-1185">Reference proteome</keyword>
<dbReference type="GO" id="GO:0005886">
    <property type="term" value="C:plasma membrane"/>
    <property type="evidence" value="ECO:0007669"/>
    <property type="project" value="UniProtKB-SubCell"/>
</dbReference>
<keyword evidence="6 10" id="KW-1133">Transmembrane helix</keyword>
<feature type="transmembrane region" description="Helical" evidence="10">
    <location>
        <begin position="183"/>
        <end position="202"/>
    </location>
</feature>
<feature type="transmembrane region" description="Helical" evidence="10">
    <location>
        <begin position="12"/>
        <end position="30"/>
    </location>
</feature>
<evidence type="ECO:0000313" key="12">
    <source>
        <dbReference type="EMBL" id="TCV00756.1"/>
    </source>
</evidence>
<reference evidence="12 13" key="1">
    <citation type="submission" date="2019-03" db="EMBL/GenBank/DDBJ databases">
        <title>Genomic Encyclopedia of Type Strains, Phase IV (KMG-IV): sequencing the most valuable type-strain genomes for metagenomic binning, comparative biology and taxonomic classification.</title>
        <authorList>
            <person name="Goeker M."/>
        </authorList>
    </citation>
    <scope>NUCLEOTIDE SEQUENCE [LARGE SCALE GENOMIC DNA]</scope>
    <source>
        <strain evidence="12 13">DSM 100048</strain>
    </source>
</reference>
<evidence type="ECO:0000256" key="10">
    <source>
        <dbReference type="RuleBase" id="RU363032"/>
    </source>
</evidence>
<dbReference type="CDD" id="cd06261">
    <property type="entry name" value="TM_PBP2"/>
    <property type="match status" value="1"/>
</dbReference>
<evidence type="ECO:0000256" key="7">
    <source>
        <dbReference type="ARBA" id="ARBA00023136"/>
    </source>
</evidence>
<feature type="domain" description="ABC transmembrane type-1" evidence="11">
    <location>
        <begin position="97"/>
        <end position="306"/>
    </location>
</feature>
<feature type="transmembrane region" description="Helical" evidence="10">
    <location>
        <begin position="283"/>
        <end position="305"/>
    </location>
</feature>
<dbReference type="SUPFAM" id="SSF161098">
    <property type="entry name" value="MetI-like"/>
    <property type="match status" value="1"/>
</dbReference>
<dbReference type="PANTHER" id="PTHR43163:SF5">
    <property type="entry name" value="GLUTATHIONE TRANSPORT SYSTEM PERMEASE PROTEIN GSIC"/>
    <property type="match status" value="1"/>
</dbReference>
<dbReference type="InterPro" id="IPR000515">
    <property type="entry name" value="MetI-like"/>
</dbReference>
<dbReference type="Pfam" id="PF19300">
    <property type="entry name" value="BPD_transp_1_N"/>
    <property type="match status" value="1"/>
</dbReference>
<accession>A0A4R3V6U7</accession>
<keyword evidence="3 10" id="KW-0813">Transport</keyword>
<feature type="transmembrane region" description="Helical" evidence="10">
    <location>
        <begin position="103"/>
        <end position="123"/>
    </location>
</feature>
<keyword evidence="5 10" id="KW-0812">Transmembrane</keyword>
<dbReference type="AlphaFoldDB" id="A0A4R3V6U7"/>
<evidence type="ECO:0000256" key="9">
    <source>
        <dbReference type="ARBA" id="ARBA00041107"/>
    </source>
</evidence>
<dbReference type="EMBL" id="SMBX01000003">
    <property type="protein sequence ID" value="TCV00756.1"/>
    <property type="molecule type" value="Genomic_DNA"/>
</dbReference>
<dbReference type="Gene3D" id="1.10.3720.10">
    <property type="entry name" value="MetI-like"/>
    <property type="match status" value="1"/>
</dbReference>
<evidence type="ECO:0000256" key="6">
    <source>
        <dbReference type="ARBA" id="ARBA00022989"/>
    </source>
</evidence>
<dbReference type="InterPro" id="IPR045621">
    <property type="entry name" value="BPD_transp_1_N"/>
</dbReference>
<keyword evidence="7 10" id="KW-0472">Membrane</keyword>
<gene>
    <name evidence="12" type="ORF">EV686_103339</name>
</gene>
<dbReference type="OrthoDB" id="9803623at2"/>
<evidence type="ECO:0000256" key="3">
    <source>
        <dbReference type="ARBA" id="ARBA00022448"/>
    </source>
</evidence>
<feature type="transmembrane region" description="Helical" evidence="10">
    <location>
        <begin position="135"/>
        <end position="163"/>
    </location>
</feature>
<evidence type="ECO:0000313" key="13">
    <source>
        <dbReference type="Proteomes" id="UP000294692"/>
    </source>
</evidence>
<comment type="similarity">
    <text evidence="2 10">Belongs to the binding-protein-dependent transport system permease family.</text>
</comment>
<comment type="caution">
    <text evidence="12">The sequence shown here is derived from an EMBL/GenBank/DDBJ whole genome shotgun (WGS) entry which is preliminary data.</text>
</comment>
<sequence>MFAFIVRRLATSLISLAMAAGVVFIAIHMLPGDPVAIMLGEQAGSDPEAVARVRAQLGLDQPLGTQFAHWVAGLASGDMGTSLRTGEAVSTELARRIPRSLELIVAGLFIAVALGVPLGVVAARERGRVAGGAAAVIAVLGFSSPVFVLGIILILIFSLGLGWLPSSGYIPFSDDPALHLMSLALPALTVGLNFMGVVARMMRASLVDTMSKDYVKLARAKGMSRSAAIRRHALPNAMVPVVAIVGIRAGSMLGGTVIIEALFDWPGLSSLLVSASFARDYPVIQGSLLAVFAIFILISLSIDLIQASIDPRTRRQTS</sequence>
<evidence type="ECO:0000259" key="11">
    <source>
        <dbReference type="PROSITE" id="PS50928"/>
    </source>
</evidence>
<dbReference type="Pfam" id="PF00528">
    <property type="entry name" value="BPD_transp_1"/>
    <property type="match status" value="1"/>
</dbReference>
<dbReference type="RefSeq" id="WP_132475662.1">
    <property type="nucleotide sequence ID" value="NZ_JBHRVM010000001.1"/>
</dbReference>
<dbReference type="GO" id="GO:0055085">
    <property type="term" value="P:transmembrane transport"/>
    <property type="evidence" value="ECO:0007669"/>
    <property type="project" value="InterPro"/>
</dbReference>
<dbReference type="InterPro" id="IPR035906">
    <property type="entry name" value="MetI-like_sf"/>
</dbReference>
<dbReference type="PROSITE" id="PS50928">
    <property type="entry name" value="ABC_TM1"/>
    <property type="match status" value="1"/>
</dbReference>
<keyword evidence="4" id="KW-1003">Cell membrane</keyword>
<evidence type="ECO:0000256" key="5">
    <source>
        <dbReference type="ARBA" id="ARBA00022692"/>
    </source>
</evidence>
<evidence type="ECO:0000256" key="2">
    <source>
        <dbReference type="ARBA" id="ARBA00009306"/>
    </source>
</evidence>
<comment type="function">
    <text evidence="8">Part of the ABC transporter complex GsiABCD involved in glutathione import. Probably responsible for the translocation of the substrate across the membrane.</text>
</comment>
<proteinExistence type="inferred from homology"/>
<evidence type="ECO:0000256" key="4">
    <source>
        <dbReference type="ARBA" id="ARBA00022475"/>
    </source>
</evidence>
<name>A0A4R3V6U7_9BURK</name>
<protein>
    <recommendedName>
        <fullName evidence="9">Glutathione transport system permease protein GsiC</fullName>
    </recommendedName>
</protein>
<dbReference type="PANTHER" id="PTHR43163">
    <property type="entry name" value="DIPEPTIDE TRANSPORT SYSTEM PERMEASE PROTEIN DPPB-RELATED"/>
    <property type="match status" value="1"/>
</dbReference>
<organism evidence="12 13">
    <name type="scientific">Paracandidimonas soli</name>
    <dbReference type="NCBI Taxonomy" id="1917182"/>
    <lineage>
        <taxon>Bacteria</taxon>
        <taxon>Pseudomonadati</taxon>
        <taxon>Pseudomonadota</taxon>
        <taxon>Betaproteobacteria</taxon>
        <taxon>Burkholderiales</taxon>
        <taxon>Alcaligenaceae</taxon>
        <taxon>Paracandidimonas</taxon>
    </lineage>
</organism>
<comment type="subcellular location">
    <subcellularLocation>
        <location evidence="1 10">Cell membrane</location>
        <topology evidence="1 10">Multi-pass membrane protein</topology>
    </subcellularLocation>
</comment>
<dbReference type="Proteomes" id="UP000294692">
    <property type="component" value="Unassembled WGS sequence"/>
</dbReference>
<evidence type="ECO:0000256" key="1">
    <source>
        <dbReference type="ARBA" id="ARBA00004651"/>
    </source>
</evidence>
<feature type="transmembrane region" description="Helical" evidence="10">
    <location>
        <begin position="239"/>
        <end position="263"/>
    </location>
</feature>
<evidence type="ECO:0000256" key="8">
    <source>
        <dbReference type="ARBA" id="ARBA00037215"/>
    </source>
</evidence>